<name>A0A512J8R0_9HYPH</name>
<comment type="caution">
    <text evidence="1">The sequence shown here is derived from an EMBL/GenBank/DDBJ whole genome shotgun (WGS) entry which is preliminary data.</text>
</comment>
<dbReference type="EMBL" id="BSPK01000035">
    <property type="protein sequence ID" value="GLS64372.1"/>
    <property type="molecule type" value="Genomic_DNA"/>
</dbReference>
<evidence type="ECO:0000313" key="2">
    <source>
        <dbReference type="EMBL" id="GLS64372.1"/>
    </source>
</evidence>
<evidence type="ECO:0000313" key="4">
    <source>
        <dbReference type="Proteomes" id="UP001156856"/>
    </source>
</evidence>
<reference evidence="4" key="2">
    <citation type="journal article" date="2019" name="Int. J. Syst. Evol. Microbiol.">
        <title>The Global Catalogue of Microorganisms (GCM) 10K type strain sequencing project: providing services to taxonomists for standard genome sequencing and annotation.</title>
        <authorList>
            <consortium name="The Broad Institute Genomics Platform"/>
            <consortium name="The Broad Institute Genome Sequencing Center for Infectious Disease"/>
            <person name="Wu L."/>
            <person name="Ma J."/>
        </authorList>
    </citation>
    <scope>NUCLEOTIDE SEQUENCE [LARGE SCALE GENOMIC DNA]</scope>
    <source>
        <strain evidence="4">NBRC 107715</strain>
    </source>
</reference>
<organism evidence="1 3">
    <name type="scientific">Methylobacterium oxalidis</name>
    <dbReference type="NCBI Taxonomy" id="944322"/>
    <lineage>
        <taxon>Bacteria</taxon>
        <taxon>Pseudomonadati</taxon>
        <taxon>Pseudomonadota</taxon>
        <taxon>Alphaproteobacteria</taxon>
        <taxon>Hyphomicrobiales</taxon>
        <taxon>Methylobacteriaceae</taxon>
        <taxon>Methylobacterium</taxon>
    </lineage>
</organism>
<reference evidence="2" key="1">
    <citation type="journal article" date="2014" name="Int. J. Syst. Evol. Microbiol.">
        <title>Complete genome of a new Firmicutes species belonging to the dominant human colonic microbiota ('Ruminococcus bicirculans') reveals two chromosomes and a selective capacity to utilize plant glucans.</title>
        <authorList>
            <consortium name="NISC Comparative Sequencing Program"/>
            <person name="Wegmann U."/>
            <person name="Louis P."/>
            <person name="Goesmann A."/>
            <person name="Henrissat B."/>
            <person name="Duncan S.H."/>
            <person name="Flint H.J."/>
        </authorList>
    </citation>
    <scope>NUCLEOTIDE SEQUENCE</scope>
    <source>
        <strain evidence="2">NBRC 107715</strain>
    </source>
</reference>
<evidence type="ECO:0000313" key="3">
    <source>
        <dbReference type="Proteomes" id="UP000321960"/>
    </source>
</evidence>
<keyword evidence="4" id="KW-1185">Reference proteome</keyword>
<accession>A0A512J8R0</accession>
<proteinExistence type="predicted"/>
<dbReference type="Proteomes" id="UP001156856">
    <property type="component" value="Unassembled WGS sequence"/>
</dbReference>
<dbReference type="RefSeq" id="WP_147027840.1">
    <property type="nucleotide sequence ID" value="NZ_BJZU01000099.1"/>
</dbReference>
<dbReference type="Proteomes" id="UP000321960">
    <property type="component" value="Unassembled WGS sequence"/>
</dbReference>
<dbReference type="EMBL" id="BJZU01000099">
    <property type="protein sequence ID" value="GEP06323.1"/>
    <property type="molecule type" value="Genomic_DNA"/>
</dbReference>
<reference evidence="1 3" key="3">
    <citation type="submission" date="2019-07" db="EMBL/GenBank/DDBJ databases">
        <title>Whole genome shotgun sequence of Methylobacterium oxalidis NBRC 107715.</title>
        <authorList>
            <person name="Hosoyama A."/>
            <person name="Uohara A."/>
            <person name="Ohji S."/>
            <person name="Ichikawa N."/>
        </authorList>
    </citation>
    <scope>NUCLEOTIDE SEQUENCE [LARGE SCALE GENOMIC DNA]</scope>
    <source>
        <strain evidence="1 3">NBRC 107715</strain>
    </source>
</reference>
<dbReference type="AlphaFoldDB" id="A0A512J8R0"/>
<sequence>MQDLPDIKETGDLRALLDRQDRQVQQVYRDYRANPPHRSHKAQLARQVLGARLAPMVWQVRKALLEIGEIKDRPAPKRLPALLIQQVRLVLLAHRVQRGIRVLRERQILLDQLAPQL</sequence>
<protein>
    <submittedName>
        <fullName evidence="1">Uncharacterized protein</fullName>
    </submittedName>
</protein>
<reference evidence="2" key="4">
    <citation type="submission" date="2023-01" db="EMBL/GenBank/DDBJ databases">
        <title>Draft genome sequence of Methylobacterium oxalidis strain NBRC 107715.</title>
        <authorList>
            <person name="Sun Q."/>
            <person name="Mori K."/>
        </authorList>
    </citation>
    <scope>NUCLEOTIDE SEQUENCE</scope>
    <source>
        <strain evidence="2">NBRC 107715</strain>
    </source>
</reference>
<gene>
    <name evidence="2" type="ORF">GCM10007888_27530</name>
    <name evidence="1" type="ORF">MOX02_43610</name>
</gene>
<evidence type="ECO:0000313" key="1">
    <source>
        <dbReference type="EMBL" id="GEP06323.1"/>
    </source>
</evidence>
<dbReference type="OrthoDB" id="7994000at2"/>